<dbReference type="PRINTS" id="PR00344">
    <property type="entry name" value="BCTRLSENSOR"/>
</dbReference>
<organism evidence="15">
    <name type="scientific">Leptolyngbya sp. NK1-12</name>
    <dbReference type="NCBI Taxonomy" id="2547451"/>
    <lineage>
        <taxon>Bacteria</taxon>
        <taxon>Bacillati</taxon>
        <taxon>Cyanobacteriota</taxon>
        <taxon>Cyanophyceae</taxon>
        <taxon>Leptolyngbyales</taxon>
        <taxon>Leptolyngbyaceae</taxon>
        <taxon>Leptolyngbya group</taxon>
        <taxon>Leptolyngbya</taxon>
    </lineage>
</organism>
<dbReference type="InterPro" id="IPR013515">
    <property type="entry name" value="Phytochrome_cen-reg"/>
</dbReference>
<dbReference type="InterPro" id="IPR004358">
    <property type="entry name" value="Sig_transdc_His_kin-like_C"/>
</dbReference>
<dbReference type="SMART" id="SM00086">
    <property type="entry name" value="PAC"/>
    <property type="match status" value="1"/>
</dbReference>
<dbReference type="FunFam" id="3.30.565.10:FF:000006">
    <property type="entry name" value="Sensor histidine kinase WalK"/>
    <property type="match status" value="1"/>
</dbReference>
<dbReference type="SMART" id="SM00091">
    <property type="entry name" value="PAS"/>
    <property type="match status" value="1"/>
</dbReference>
<evidence type="ECO:0000256" key="8">
    <source>
        <dbReference type="ARBA" id="ARBA00023136"/>
    </source>
</evidence>
<dbReference type="PROSITE" id="PS50046">
    <property type="entry name" value="PHYTOCHROME_2"/>
    <property type="match status" value="1"/>
</dbReference>
<dbReference type="InterPro" id="IPR016132">
    <property type="entry name" value="Phyto_chromo_attachment"/>
</dbReference>
<dbReference type="InterPro" id="IPR003018">
    <property type="entry name" value="GAF"/>
</dbReference>
<dbReference type="InterPro" id="IPR005467">
    <property type="entry name" value="His_kinase_dom"/>
</dbReference>
<dbReference type="SUPFAM" id="SSF55785">
    <property type="entry name" value="PYP-like sensor domain (PAS domain)"/>
    <property type="match status" value="1"/>
</dbReference>
<dbReference type="Pfam" id="PF00512">
    <property type="entry name" value="HisKA"/>
    <property type="match status" value="1"/>
</dbReference>
<dbReference type="InterPro" id="IPR029016">
    <property type="entry name" value="GAF-like_dom_sf"/>
</dbReference>
<keyword evidence="9" id="KW-0175">Coiled coil</keyword>
<keyword evidence="6" id="KW-0418">Kinase</keyword>
<dbReference type="GO" id="GO:0009584">
    <property type="term" value="P:detection of visible light"/>
    <property type="evidence" value="ECO:0007669"/>
    <property type="project" value="InterPro"/>
</dbReference>
<dbReference type="InterPro" id="IPR036097">
    <property type="entry name" value="HisK_dim/P_sf"/>
</dbReference>
<dbReference type="InterPro" id="IPR003594">
    <property type="entry name" value="HATPase_dom"/>
</dbReference>
<dbReference type="InterPro" id="IPR003661">
    <property type="entry name" value="HisK_dim/P_dom"/>
</dbReference>
<comment type="catalytic activity">
    <reaction evidence="1">
        <text>ATP + protein L-histidine = ADP + protein N-phospho-L-histidine.</text>
        <dbReference type="EC" id="2.7.13.3"/>
    </reaction>
</comment>
<dbReference type="Gene3D" id="3.30.565.10">
    <property type="entry name" value="Histidine kinase-like ATPase, C-terminal domain"/>
    <property type="match status" value="1"/>
</dbReference>
<dbReference type="CDD" id="cd00082">
    <property type="entry name" value="HisKA"/>
    <property type="match status" value="1"/>
</dbReference>
<evidence type="ECO:0000259" key="11">
    <source>
        <dbReference type="PROSITE" id="PS50046"/>
    </source>
</evidence>
<dbReference type="GO" id="GO:0000155">
    <property type="term" value="F:phosphorelay sensor kinase activity"/>
    <property type="evidence" value="ECO:0007669"/>
    <property type="project" value="InterPro"/>
</dbReference>
<dbReference type="Gene3D" id="3.30.450.20">
    <property type="entry name" value="PAS domain"/>
    <property type="match status" value="1"/>
</dbReference>
<evidence type="ECO:0000256" key="10">
    <source>
        <dbReference type="SAM" id="MobiDB-lite"/>
    </source>
</evidence>
<dbReference type="Pfam" id="PF02518">
    <property type="entry name" value="HATPase_c"/>
    <property type="match status" value="1"/>
</dbReference>
<protein>
    <recommendedName>
        <fullName evidence="3">histidine kinase</fullName>
        <ecNumber evidence="3">2.7.13.3</ecNumber>
    </recommendedName>
</protein>
<evidence type="ECO:0000256" key="3">
    <source>
        <dbReference type="ARBA" id="ARBA00012438"/>
    </source>
</evidence>
<dbReference type="Gene3D" id="3.30.450.40">
    <property type="match status" value="2"/>
</dbReference>
<feature type="domain" description="Phytochrome chromophore attachment site" evidence="11">
    <location>
        <begin position="24"/>
        <end position="178"/>
    </location>
</feature>
<evidence type="ECO:0000256" key="6">
    <source>
        <dbReference type="ARBA" id="ARBA00022777"/>
    </source>
</evidence>
<dbReference type="InterPro" id="IPR001610">
    <property type="entry name" value="PAC"/>
</dbReference>
<evidence type="ECO:0000256" key="1">
    <source>
        <dbReference type="ARBA" id="ARBA00000085"/>
    </source>
</evidence>
<feature type="region of interest" description="Disordered" evidence="10">
    <location>
        <begin position="247"/>
        <end position="321"/>
    </location>
</feature>
<dbReference type="CDD" id="cd16922">
    <property type="entry name" value="HATPase_EvgS-ArcB-TorS-like"/>
    <property type="match status" value="1"/>
</dbReference>
<evidence type="ECO:0000259" key="14">
    <source>
        <dbReference type="PROSITE" id="PS50113"/>
    </source>
</evidence>
<dbReference type="SUPFAM" id="SSF47384">
    <property type="entry name" value="Homodimeric domain of signal transducing histidine kinase"/>
    <property type="match status" value="1"/>
</dbReference>
<proteinExistence type="inferred from homology"/>
<dbReference type="FunFam" id="1.10.287.130:FF:000001">
    <property type="entry name" value="Two-component sensor histidine kinase"/>
    <property type="match status" value="1"/>
</dbReference>
<dbReference type="PROSITE" id="PS50112">
    <property type="entry name" value="PAS"/>
    <property type="match status" value="1"/>
</dbReference>
<keyword evidence="8" id="KW-0472">Membrane</keyword>
<evidence type="ECO:0000259" key="13">
    <source>
        <dbReference type="PROSITE" id="PS50112"/>
    </source>
</evidence>
<dbReference type="InterPro" id="IPR035965">
    <property type="entry name" value="PAS-like_dom_sf"/>
</dbReference>
<evidence type="ECO:0000256" key="2">
    <source>
        <dbReference type="ARBA" id="ARBA00006402"/>
    </source>
</evidence>
<dbReference type="PROSITE" id="PS50113">
    <property type="entry name" value="PAC"/>
    <property type="match status" value="1"/>
</dbReference>
<gene>
    <name evidence="15" type="ORF">HJG54_32560</name>
</gene>
<dbReference type="InterPro" id="IPR050736">
    <property type="entry name" value="Sensor_HK_Regulatory"/>
</dbReference>
<dbReference type="PANTHER" id="PTHR43711:SF1">
    <property type="entry name" value="HISTIDINE KINASE 1"/>
    <property type="match status" value="1"/>
</dbReference>
<dbReference type="Gene3D" id="1.10.287.130">
    <property type="match status" value="1"/>
</dbReference>
<sequence>MLGNRNSFALLLHRITRRIRQSLELEEILASTVAEVRSFLGTDRVKIYRFHGDCSGEVVAEAIRDQRLPSLLHHNFPAGDIPREARELFLSVRQRSIVNVSTQQIGISPFKPGSMMDIRFRKVDPCHVEYLTAMGVKSSLVVPILAEERLWGLLVSHHATPRQLGERELHLVQLVADQLEIAIAQSNLLSQTRLRAHQEQTINQIATLLHAAPQIPLQTVLEQTVIALQANGGRLYLHSHFSDHRSGQFPPQLFTTGPQPQIPASWLQDLDTPPNRNSTNPPSLLIPPTPSSSFGEAHEPPSSSFGEAHEPPSPSPHLEQHPHWQTWLEMEEPAPVSSNLWAIADLYRAVMPSDLAIAFLTVQIRGLLIVRLYYQQQFLGYLSLFRGEIDFERIWAGRIDRNDPRQLRPRRSFETWRELKQGQSHPWSTADQELVRALADHFAMAIHQHLLYQQVCTLNSTLEQDIQQRKQAEQKISALNAELEQRVLQRTAELQQANSELSRQIADRERALTKLQQTQATLVRLGHQLELILNSVAEGIYGLDTQGIITFANPAAAKLLGYEVEHLIGQWMHQFFHHAKPDGTPYLAAESPIYLTMHNGTTHHCSEDRFQRADGTSFPVEYVSSPIREADQIVGAVVLFKDITARQQVEQMKDEFVSIVSHELRTPLTSIRSTLGLLASGWLNSYPEKSQRMLEIAFSNTNRLVRLISDILDIERIKFGKMPMQKQTCNAADLMLQSIDAMRAMAEKAGIQLSVAPISVTLWADPDRIIQTFTNLLNNAIKFSPSGSVVSLTAELHQAEPDYVLFRIKDQGVGIPADQLEAIFDRFQQVDASNSRSQGGTGLGLTICRGIVQQHQGQIWVESKLGEGSTFCFTLPLVTPDHHDSTL</sequence>
<dbReference type="CDD" id="cd00130">
    <property type="entry name" value="PAS"/>
    <property type="match status" value="1"/>
</dbReference>
<dbReference type="EC" id="2.7.13.3" evidence="3"/>
<dbReference type="AlphaFoldDB" id="A0AA96WR64"/>
<dbReference type="InterPro" id="IPR000014">
    <property type="entry name" value="PAS"/>
</dbReference>
<keyword evidence="4" id="KW-0597">Phosphoprotein</keyword>
<dbReference type="SMART" id="SM00065">
    <property type="entry name" value="GAF"/>
    <property type="match status" value="2"/>
</dbReference>
<dbReference type="EMBL" id="CP053587">
    <property type="protein sequence ID" value="WNZ27996.1"/>
    <property type="molecule type" value="Genomic_DNA"/>
</dbReference>
<comment type="similarity">
    <text evidence="2">In the N-terminal section; belongs to the phytochrome family.</text>
</comment>
<dbReference type="GO" id="GO:0006355">
    <property type="term" value="P:regulation of DNA-templated transcription"/>
    <property type="evidence" value="ECO:0007669"/>
    <property type="project" value="InterPro"/>
</dbReference>
<evidence type="ECO:0000256" key="7">
    <source>
        <dbReference type="ARBA" id="ARBA00023012"/>
    </source>
</evidence>
<dbReference type="NCBIfam" id="TIGR00229">
    <property type="entry name" value="sensory_box"/>
    <property type="match status" value="1"/>
</dbReference>
<feature type="coiled-coil region" evidence="9">
    <location>
        <begin position="462"/>
        <end position="518"/>
    </location>
</feature>
<evidence type="ECO:0000256" key="5">
    <source>
        <dbReference type="ARBA" id="ARBA00022679"/>
    </source>
</evidence>
<reference evidence="15" key="1">
    <citation type="submission" date="2020-05" db="EMBL/GenBank/DDBJ databases">
        <authorList>
            <person name="Zhu T."/>
            <person name="Keshari N."/>
            <person name="Lu X."/>
        </authorList>
    </citation>
    <scope>NUCLEOTIDE SEQUENCE</scope>
    <source>
        <strain evidence="15">NK1-12</strain>
    </source>
</reference>
<dbReference type="InterPro" id="IPR000700">
    <property type="entry name" value="PAS-assoc_C"/>
</dbReference>
<keyword evidence="7" id="KW-0902">Two-component regulatory system</keyword>
<dbReference type="InterPro" id="IPR036890">
    <property type="entry name" value="HATPase_C_sf"/>
</dbReference>
<keyword evidence="5" id="KW-0808">Transferase</keyword>
<dbReference type="Pfam" id="PF00989">
    <property type="entry name" value="PAS"/>
    <property type="match status" value="1"/>
</dbReference>
<dbReference type="SMART" id="SM00387">
    <property type="entry name" value="HATPase_c"/>
    <property type="match status" value="1"/>
</dbReference>
<evidence type="ECO:0000256" key="9">
    <source>
        <dbReference type="SAM" id="Coils"/>
    </source>
</evidence>
<dbReference type="Pfam" id="PF01590">
    <property type="entry name" value="GAF"/>
    <property type="match status" value="1"/>
</dbReference>
<dbReference type="Pfam" id="PF00360">
    <property type="entry name" value="PHY"/>
    <property type="match status" value="1"/>
</dbReference>
<evidence type="ECO:0000259" key="12">
    <source>
        <dbReference type="PROSITE" id="PS50109"/>
    </source>
</evidence>
<feature type="domain" description="PAS" evidence="13">
    <location>
        <begin position="525"/>
        <end position="600"/>
    </location>
</feature>
<dbReference type="PANTHER" id="PTHR43711">
    <property type="entry name" value="TWO-COMPONENT HISTIDINE KINASE"/>
    <property type="match status" value="1"/>
</dbReference>
<accession>A0AA96WR64</accession>
<dbReference type="PROSITE" id="PS50109">
    <property type="entry name" value="HIS_KIN"/>
    <property type="match status" value="1"/>
</dbReference>
<feature type="domain" description="PAC" evidence="14">
    <location>
        <begin position="604"/>
        <end position="655"/>
    </location>
</feature>
<feature type="compositionally biased region" description="Low complexity" evidence="10">
    <location>
        <begin position="272"/>
        <end position="283"/>
    </location>
</feature>
<dbReference type="SUPFAM" id="SSF55781">
    <property type="entry name" value="GAF domain-like"/>
    <property type="match status" value="2"/>
</dbReference>
<dbReference type="SMART" id="SM00388">
    <property type="entry name" value="HisKA"/>
    <property type="match status" value="1"/>
</dbReference>
<dbReference type="SUPFAM" id="SSF55874">
    <property type="entry name" value="ATPase domain of HSP90 chaperone/DNA topoisomerase II/histidine kinase"/>
    <property type="match status" value="1"/>
</dbReference>
<name>A0AA96WR64_9CYAN</name>
<feature type="domain" description="Histidine kinase" evidence="12">
    <location>
        <begin position="659"/>
        <end position="879"/>
    </location>
</feature>
<dbReference type="InterPro" id="IPR013767">
    <property type="entry name" value="PAS_fold"/>
</dbReference>
<evidence type="ECO:0000313" key="15">
    <source>
        <dbReference type="EMBL" id="WNZ27996.1"/>
    </source>
</evidence>
<evidence type="ECO:0000256" key="4">
    <source>
        <dbReference type="ARBA" id="ARBA00022553"/>
    </source>
</evidence>